<evidence type="ECO:0000313" key="2">
    <source>
        <dbReference type="EMBL" id="KJK47078.1"/>
    </source>
</evidence>
<feature type="transmembrane region" description="Helical" evidence="1">
    <location>
        <begin position="38"/>
        <end position="57"/>
    </location>
</feature>
<feature type="transmembrane region" description="Helical" evidence="1">
    <location>
        <begin position="98"/>
        <end position="118"/>
    </location>
</feature>
<sequence length="193" mass="20779">MGNRNAWLSTLFLFGGFLLFSMLADVFGERLGLPIPFYLTVTGLILLAVAGLLWPIYKDVPIDPKMGNPLFVALFYAGGGAWTWLAMGLMSIGITGWLAFPGVFFLAGVTLLVAGGVWRKETPTFIGLCLALVFGLVCLVVGVFLVFPLGWGWLVLYLIGAVLTLPVLAGVMTWLDGRGPINPSARASRQGQR</sequence>
<dbReference type="AlphaFoldDB" id="A0A0F0H085"/>
<name>A0A0F0H085_LENAE</name>
<accession>A0A0F0H085</accession>
<feature type="transmembrane region" description="Helical" evidence="1">
    <location>
        <begin position="125"/>
        <end position="147"/>
    </location>
</feature>
<gene>
    <name evidence="2" type="ORF">UK23_21460</name>
</gene>
<protein>
    <submittedName>
        <fullName evidence="2">Uncharacterized protein</fullName>
    </submittedName>
</protein>
<dbReference type="PATRIC" id="fig|68170.10.peg.5348"/>
<evidence type="ECO:0000256" key="1">
    <source>
        <dbReference type="SAM" id="Phobius"/>
    </source>
</evidence>
<keyword evidence="1" id="KW-0812">Transmembrane</keyword>
<comment type="caution">
    <text evidence="2">The sequence shown here is derived from an EMBL/GenBank/DDBJ whole genome shotgun (WGS) entry which is preliminary data.</text>
</comment>
<proteinExistence type="predicted"/>
<dbReference type="Proteomes" id="UP000033393">
    <property type="component" value="Unassembled WGS sequence"/>
</dbReference>
<feature type="transmembrane region" description="Helical" evidence="1">
    <location>
        <begin position="153"/>
        <end position="175"/>
    </location>
</feature>
<keyword evidence="3" id="KW-1185">Reference proteome</keyword>
<evidence type="ECO:0000313" key="3">
    <source>
        <dbReference type="Proteomes" id="UP000033393"/>
    </source>
</evidence>
<organism evidence="2 3">
    <name type="scientific">Lentzea aerocolonigenes</name>
    <name type="common">Lechevalieria aerocolonigenes</name>
    <name type="synonym">Saccharothrix aerocolonigenes</name>
    <dbReference type="NCBI Taxonomy" id="68170"/>
    <lineage>
        <taxon>Bacteria</taxon>
        <taxon>Bacillati</taxon>
        <taxon>Actinomycetota</taxon>
        <taxon>Actinomycetes</taxon>
        <taxon>Pseudonocardiales</taxon>
        <taxon>Pseudonocardiaceae</taxon>
        <taxon>Lentzea</taxon>
    </lineage>
</organism>
<keyword evidence="1" id="KW-1133">Transmembrane helix</keyword>
<keyword evidence="1" id="KW-0472">Membrane</keyword>
<dbReference type="EMBL" id="JYJG01000145">
    <property type="protein sequence ID" value="KJK47078.1"/>
    <property type="molecule type" value="Genomic_DNA"/>
</dbReference>
<reference evidence="2 3" key="1">
    <citation type="submission" date="2015-02" db="EMBL/GenBank/DDBJ databases">
        <authorList>
            <person name="Ju K.-S."/>
            <person name="Doroghazi J.R."/>
            <person name="Metcalf W."/>
        </authorList>
    </citation>
    <scope>NUCLEOTIDE SEQUENCE [LARGE SCALE GENOMIC DNA]</scope>
    <source>
        <strain evidence="2 3">NRRL B-16140</strain>
    </source>
</reference>
<feature type="transmembrane region" description="Helical" evidence="1">
    <location>
        <begin position="69"/>
        <end position="92"/>
    </location>
</feature>